<reference evidence="3 4" key="1">
    <citation type="submission" date="2024-01" db="EMBL/GenBank/DDBJ databases">
        <title>Description of Olsenella sp. nov., isolated from pig feces.</title>
        <authorList>
            <person name="Chang Y.-H."/>
        </authorList>
    </citation>
    <scope>NUCLEOTIDE SEQUENCE [LARGE SCALE GENOMIC DNA]</scope>
    <source>
        <strain evidence="3 4">YH-ols2223</strain>
    </source>
</reference>
<protein>
    <submittedName>
        <fullName evidence="3">DegV family protein</fullName>
    </submittedName>
</protein>
<dbReference type="PROSITE" id="PS51482">
    <property type="entry name" value="DEGV"/>
    <property type="match status" value="1"/>
</dbReference>
<name>A0ABU7R7P8_9ACTN</name>
<keyword evidence="2" id="KW-0446">Lipid-binding</keyword>
<comment type="caution">
    <text evidence="3">The sequence shown here is derived from an EMBL/GenBank/DDBJ whole genome shotgun (WGS) entry which is preliminary data.</text>
</comment>
<dbReference type="Pfam" id="PF02645">
    <property type="entry name" value="DegV"/>
    <property type="match status" value="1"/>
</dbReference>
<dbReference type="SUPFAM" id="SSF82549">
    <property type="entry name" value="DAK1/DegV-like"/>
    <property type="match status" value="1"/>
</dbReference>
<dbReference type="InterPro" id="IPR043168">
    <property type="entry name" value="DegV_C"/>
</dbReference>
<comment type="function">
    <text evidence="1">May bind long-chain fatty acids, such as palmitate, and may play a role in lipid transport or fatty acid metabolism.</text>
</comment>
<dbReference type="EMBL" id="JAZGJQ010000001">
    <property type="protein sequence ID" value="MEE6146611.1"/>
    <property type="molecule type" value="Genomic_DNA"/>
</dbReference>
<evidence type="ECO:0000256" key="2">
    <source>
        <dbReference type="ARBA" id="ARBA00023121"/>
    </source>
</evidence>
<dbReference type="PANTHER" id="PTHR33434:SF3">
    <property type="entry name" value="DEGV DOMAIN-CONTAINING PROTEIN YITS"/>
    <property type="match status" value="1"/>
</dbReference>
<dbReference type="Proteomes" id="UP001332931">
    <property type="component" value="Unassembled WGS sequence"/>
</dbReference>
<dbReference type="PANTHER" id="PTHR33434">
    <property type="entry name" value="DEGV DOMAIN-CONTAINING PROTEIN DR_1986-RELATED"/>
    <property type="match status" value="1"/>
</dbReference>
<dbReference type="NCBIfam" id="TIGR00762">
    <property type="entry name" value="DegV"/>
    <property type="match status" value="1"/>
</dbReference>
<accession>A0ABU7R7P8</accession>
<dbReference type="InterPro" id="IPR003797">
    <property type="entry name" value="DegV"/>
</dbReference>
<dbReference type="Gene3D" id="3.40.50.10170">
    <property type="match status" value="1"/>
</dbReference>
<evidence type="ECO:0000313" key="3">
    <source>
        <dbReference type="EMBL" id="MEE6146611.1"/>
    </source>
</evidence>
<evidence type="ECO:0000313" key="4">
    <source>
        <dbReference type="Proteomes" id="UP001332931"/>
    </source>
</evidence>
<dbReference type="InterPro" id="IPR050270">
    <property type="entry name" value="DegV_domain_contain"/>
</dbReference>
<organism evidence="3 4">
    <name type="scientific">Olsenella absiana</name>
    <dbReference type="NCBI Taxonomy" id="3115222"/>
    <lineage>
        <taxon>Bacteria</taxon>
        <taxon>Bacillati</taxon>
        <taxon>Actinomycetota</taxon>
        <taxon>Coriobacteriia</taxon>
        <taxon>Coriobacteriales</taxon>
        <taxon>Atopobiaceae</taxon>
        <taxon>Olsenella</taxon>
    </lineage>
</organism>
<keyword evidence="4" id="KW-1185">Reference proteome</keyword>
<evidence type="ECO:0000256" key="1">
    <source>
        <dbReference type="ARBA" id="ARBA00003238"/>
    </source>
</evidence>
<sequence>MATKCNIMTDSCCDFSAEEVEEAGIAWIPYTYTEAGKEDGLSGYDDLFQSRSAHEFYAAIKGGACPMTSQPSQIAYEQAFERVLATGVPTVHFCLSSGISGSYNGAVTALDRVREKHGGTLPTPIYVVDCLIGSTTQNLFIHRAVQKRDEGLTAEELVAWAEDARFHVHTIFMVDNLDALHRGGRIPKSVAVVGGMLDVKPLLTFRLDGSLAVMGVARGRRKAMRKMRDFYEALHLPTCEENAVAIGDADCAGDGDSLRASLLAGDGDLKVYRSTIGPTIGCHVGPDMLSCCFWGEDRRTPGFDDSKSKGKASK</sequence>
<dbReference type="RefSeq" id="WP_330957374.1">
    <property type="nucleotide sequence ID" value="NZ_JAZGJQ010000001.1"/>
</dbReference>
<proteinExistence type="predicted"/>
<gene>
    <name evidence="3" type="ORF">VXJ25_01170</name>
</gene>
<dbReference type="Gene3D" id="3.30.1180.10">
    <property type="match status" value="1"/>
</dbReference>